<evidence type="ECO:0000256" key="5">
    <source>
        <dbReference type="ARBA" id="ARBA00023136"/>
    </source>
</evidence>
<feature type="region of interest" description="Disordered" evidence="8">
    <location>
        <begin position="551"/>
        <end position="622"/>
    </location>
</feature>
<feature type="domain" description="WSC" evidence="11">
    <location>
        <begin position="737"/>
        <end position="828"/>
    </location>
</feature>
<comment type="similarity">
    <text evidence="7">Belongs to the peroxidase family.</text>
</comment>
<dbReference type="Pfam" id="PF00141">
    <property type="entry name" value="peroxidase"/>
    <property type="match status" value="1"/>
</dbReference>
<keyword evidence="5" id="KW-0472">Membrane</keyword>
<dbReference type="InterPro" id="IPR051836">
    <property type="entry name" value="Kremen_rcpt"/>
</dbReference>
<protein>
    <submittedName>
        <fullName evidence="12">Carboxy terminal WSC domain-containing protein</fullName>
    </submittedName>
</protein>
<dbReference type="Gene3D" id="1.10.520.10">
    <property type="match status" value="1"/>
</dbReference>
<keyword evidence="4" id="KW-1133">Transmembrane helix</keyword>
<feature type="domain" description="Plant heme peroxidase family profile" evidence="10">
    <location>
        <begin position="105"/>
        <end position="334"/>
    </location>
</feature>
<dbReference type="GO" id="GO:0005886">
    <property type="term" value="C:plasma membrane"/>
    <property type="evidence" value="ECO:0007669"/>
    <property type="project" value="TreeGrafter"/>
</dbReference>
<accession>A0A167FD82</accession>
<keyword evidence="13" id="KW-1185">Reference proteome</keyword>
<keyword evidence="2" id="KW-0812">Transmembrane</keyword>
<dbReference type="PROSITE" id="PS50873">
    <property type="entry name" value="PEROXIDASE_4"/>
    <property type="match status" value="1"/>
</dbReference>
<dbReference type="Proteomes" id="UP000076863">
    <property type="component" value="Unassembled WGS sequence"/>
</dbReference>
<evidence type="ECO:0000256" key="6">
    <source>
        <dbReference type="ARBA" id="ARBA00023180"/>
    </source>
</evidence>
<gene>
    <name evidence="12" type="ORF">BBO_03685</name>
</gene>
<dbReference type="InterPro" id="IPR010255">
    <property type="entry name" value="Haem_peroxidase_sf"/>
</dbReference>
<reference evidence="12 13" key="1">
    <citation type="journal article" date="2016" name="Genome Biol. Evol.">
        <title>Divergent and convergent evolution of fungal pathogenicity.</title>
        <authorList>
            <person name="Shang Y."/>
            <person name="Xiao G."/>
            <person name="Zheng P."/>
            <person name="Cen K."/>
            <person name="Zhan S."/>
            <person name="Wang C."/>
        </authorList>
    </citation>
    <scope>NUCLEOTIDE SEQUENCE [LARGE SCALE GENOMIC DNA]</scope>
    <source>
        <strain evidence="12 13">RCEF 3172</strain>
    </source>
</reference>
<sequence>MTKSVALAALALSSWAVADPTWPAATDELEEIMYQLSSFKARKFSDTISPCTNEASGPGRQNAAEWLRVGFHDMSTADVYFKTGGLDGSLQYELRNGENTGPGHKTTLEFMSKYVSPYTSLSDLIAAGVYASVRSCGGPIISVRGGRVDAEAAGDPGVPQPQNSATTFKQQFDRMGFNNVEMIQVTACGHTLGGVHNTEFPEIITDAKPNNGLGGLDKTVAAFDNKIVTEYLDGTTSNPLVVGPAVNVHKNSDFKVFNSDGNKTMEAMRDNAKFNQVCKNVLQKMIEVVPAGVNLTEPIVPYKVKPVDLQLLLADGGANLHFSGYIRIKTTGLSKDSINDLTITYKNRNGKSQCGKSGCDIKTTIHGLGQGFDDTFGFFPIDAKIPVKTGISSFTVAINYADGTKQTADNNGHGYPIQDTILFQKPQSCILGSTGATTLVAAVRNDAISKGAKATIHYKTAQEDSPVHKLNSATLDMTSGQCIGEYTLFKAEHKIEGGMAYQSFVDLSSGDASVSFNSVASIGGSCTSFQDPMSCNSVRHELRALDDVDAAPASPAASPSTGNANATPNPVLSSHSVLADPTSSGGPLAPPPAPEPTGNSTSPGTPSTTPPSTAAPAPTPTHKTALGGYVMKACWEEGSGIRALTGAFTANDTMTLEMCMAFCKTYNYWGTEYGRECYCGNLLNAGSKSVPLEECNMACGGDPTVYCGAGNRLELFSTTASVTTPTGTLRHKETVAPYTMVGCWAEAPTNRALLSGSTSGPDMTNEKCADYCKTYRYFGTEYGSECYCGSFVGTDTAAAPLADCNMPCAGDQFQYCGASNRLELYMNPAIPGGVPEQPPAAGGFALVGCQTEVNTTRALAGASTAADNMTNQICATFCKDYEYFGTEYGRECYCGNALSASSAVAPKGECAMLCGGSNVEFCGGSNRLSVYKKKPPVTPPPPPPPPPPPAQSSPAPTGAGTA</sequence>
<evidence type="ECO:0000313" key="13">
    <source>
        <dbReference type="Proteomes" id="UP000076863"/>
    </source>
</evidence>
<evidence type="ECO:0000313" key="12">
    <source>
        <dbReference type="EMBL" id="OAA45107.1"/>
    </source>
</evidence>
<evidence type="ECO:0000259" key="10">
    <source>
        <dbReference type="PROSITE" id="PS50873"/>
    </source>
</evidence>
<feature type="compositionally biased region" description="Low complexity" evidence="8">
    <location>
        <begin position="952"/>
        <end position="962"/>
    </location>
</feature>
<keyword evidence="6" id="KW-0325">Glycoprotein</keyword>
<dbReference type="PANTHER" id="PTHR24269:SF16">
    <property type="entry name" value="PROTEIN SLG1"/>
    <property type="match status" value="1"/>
</dbReference>
<feature type="chain" id="PRO_5007886312" evidence="9">
    <location>
        <begin position="19"/>
        <end position="962"/>
    </location>
</feature>
<evidence type="ECO:0000256" key="2">
    <source>
        <dbReference type="ARBA" id="ARBA00022692"/>
    </source>
</evidence>
<dbReference type="Pfam" id="PF01822">
    <property type="entry name" value="WSC"/>
    <property type="match status" value="3"/>
</dbReference>
<evidence type="ECO:0000256" key="9">
    <source>
        <dbReference type="SAM" id="SignalP"/>
    </source>
</evidence>
<keyword evidence="3 9" id="KW-0732">Signal</keyword>
<dbReference type="SMART" id="SM00321">
    <property type="entry name" value="WSC"/>
    <property type="match status" value="3"/>
</dbReference>
<evidence type="ECO:0000256" key="4">
    <source>
        <dbReference type="ARBA" id="ARBA00022989"/>
    </source>
</evidence>
<dbReference type="PROSITE" id="PS51212">
    <property type="entry name" value="WSC"/>
    <property type="match status" value="3"/>
</dbReference>
<dbReference type="GO" id="GO:0006979">
    <property type="term" value="P:response to oxidative stress"/>
    <property type="evidence" value="ECO:0007669"/>
    <property type="project" value="InterPro"/>
</dbReference>
<name>A0A167FD82_9HYPO</name>
<dbReference type="AlphaFoldDB" id="A0A167FD82"/>
<feature type="domain" description="WSC" evidence="11">
    <location>
        <begin position="628"/>
        <end position="719"/>
    </location>
</feature>
<comment type="subcellular location">
    <subcellularLocation>
        <location evidence="1">Membrane</location>
        <topology evidence="1">Single-pass membrane protein</topology>
    </subcellularLocation>
</comment>
<dbReference type="InterPro" id="IPR002016">
    <property type="entry name" value="Haem_peroxidase"/>
</dbReference>
<evidence type="ECO:0000256" key="8">
    <source>
        <dbReference type="SAM" id="MobiDB-lite"/>
    </source>
</evidence>
<feature type="compositionally biased region" description="Pro residues" evidence="8">
    <location>
        <begin position="936"/>
        <end position="951"/>
    </location>
</feature>
<dbReference type="Gene3D" id="1.10.420.10">
    <property type="entry name" value="Peroxidase, domain 2"/>
    <property type="match status" value="1"/>
</dbReference>
<comment type="caution">
    <text evidence="12">The sequence shown here is derived from an EMBL/GenBank/DDBJ whole genome shotgun (WGS) entry which is preliminary data.</text>
</comment>
<evidence type="ECO:0000256" key="3">
    <source>
        <dbReference type="ARBA" id="ARBA00022729"/>
    </source>
</evidence>
<feature type="signal peptide" evidence="9">
    <location>
        <begin position="1"/>
        <end position="18"/>
    </location>
</feature>
<dbReference type="InterPro" id="IPR002889">
    <property type="entry name" value="WSC_carb-bd"/>
</dbReference>
<organism evidence="12 13">
    <name type="scientific">Beauveria brongniartii RCEF 3172</name>
    <dbReference type="NCBI Taxonomy" id="1081107"/>
    <lineage>
        <taxon>Eukaryota</taxon>
        <taxon>Fungi</taxon>
        <taxon>Dikarya</taxon>
        <taxon>Ascomycota</taxon>
        <taxon>Pezizomycotina</taxon>
        <taxon>Sordariomycetes</taxon>
        <taxon>Hypocreomycetidae</taxon>
        <taxon>Hypocreales</taxon>
        <taxon>Cordycipitaceae</taxon>
        <taxon>Beauveria</taxon>
        <taxon>Beauveria brongniartii</taxon>
    </lineage>
</organism>
<dbReference type="PANTHER" id="PTHR24269">
    <property type="entry name" value="KREMEN PROTEIN"/>
    <property type="match status" value="1"/>
</dbReference>
<dbReference type="SUPFAM" id="SSF48113">
    <property type="entry name" value="Heme-dependent peroxidases"/>
    <property type="match status" value="1"/>
</dbReference>
<feature type="compositionally biased region" description="Low complexity" evidence="8">
    <location>
        <begin position="596"/>
        <end position="616"/>
    </location>
</feature>
<feature type="compositionally biased region" description="Low complexity" evidence="8">
    <location>
        <begin position="551"/>
        <end position="560"/>
    </location>
</feature>
<evidence type="ECO:0000256" key="1">
    <source>
        <dbReference type="ARBA" id="ARBA00004167"/>
    </source>
</evidence>
<dbReference type="GO" id="GO:0020037">
    <property type="term" value="F:heme binding"/>
    <property type="evidence" value="ECO:0007669"/>
    <property type="project" value="InterPro"/>
</dbReference>
<evidence type="ECO:0000256" key="7">
    <source>
        <dbReference type="RuleBase" id="RU004241"/>
    </source>
</evidence>
<dbReference type="EMBL" id="AZHA01000009">
    <property type="protein sequence ID" value="OAA45107.1"/>
    <property type="molecule type" value="Genomic_DNA"/>
</dbReference>
<dbReference type="FunFam" id="1.10.520.10:FF:000020">
    <property type="entry name" value="Peroxisomal ascorbate peroxidase"/>
    <property type="match status" value="1"/>
</dbReference>
<feature type="compositionally biased region" description="Polar residues" evidence="8">
    <location>
        <begin position="561"/>
        <end position="576"/>
    </location>
</feature>
<dbReference type="OrthoDB" id="5985073at2759"/>
<evidence type="ECO:0000259" key="11">
    <source>
        <dbReference type="PROSITE" id="PS51212"/>
    </source>
</evidence>
<dbReference type="GO" id="GO:0004601">
    <property type="term" value="F:peroxidase activity"/>
    <property type="evidence" value="ECO:0007669"/>
    <property type="project" value="InterPro"/>
</dbReference>
<proteinExistence type="inferred from homology"/>
<feature type="domain" description="WSC" evidence="11">
    <location>
        <begin position="843"/>
        <end position="934"/>
    </location>
</feature>
<feature type="region of interest" description="Disordered" evidence="8">
    <location>
        <begin position="932"/>
        <end position="962"/>
    </location>
</feature>